<dbReference type="EC" id="5.4.2.6" evidence="6"/>
<dbReference type="SFLD" id="SFLDS00003">
    <property type="entry name" value="Haloacid_Dehalogenase"/>
    <property type="match status" value="1"/>
</dbReference>
<evidence type="ECO:0000256" key="3">
    <source>
        <dbReference type="PIRSR" id="PIRSR610972-2"/>
    </source>
</evidence>
<feature type="binding site" evidence="3">
    <location>
        <begin position="45"/>
        <end position="50"/>
    </location>
    <ligand>
        <name>substrate</name>
    </ligand>
</feature>
<proteinExistence type="inferred from homology"/>
<sequence>MPAIQACLFDLDGVIVDTAKYHYIAWRELAQDLGFDLTPEQNELLKGISRMESLDIILAIGHVTLSEEEKIARATIKNARYLELCQQMKPEDALPGVRAFLDELQADAIRIGLGSASKNARLILQGLDMLDYFETIVDGNRITKGKPDPEVFLLGARDLNAEPAATVVFEDAVAGVQAAKAGGMLAVGIGERTVLTVADIVIPGFENFSLTDLRSQLGLI</sequence>
<name>A0A916JEC4_9BACT</name>
<dbReference type="Gene3D" id="1.10.150.240">
    <property type="entry name" value="Putative phosphatase, domain 2"/>
    <property type="match status" value="1"/>
</dbReference>
<dbReference type="Pfam" id="PF00702">
    <property type="entry name" value="Hydrolase"/>
    <property type="match status" value="1"/>
</dbReference>
<dbReference type="InterPro" id="IPR036412">
    <property type="entry name" value="HAD-like_sf"/>
</dbReference>
<reference evidence="6" key="1">
    <citation type="submission" date="2021-04" db="EMBL/GenBank/DDBJ databases">
        <authorList>
            <person name="Rodrigo-Torres L."/>
            <person name="Arahal R. D."/>
            <person name="Lucena T."/>
        </authorList>
    </citation>
    <scope>NUCLEOTIDE SEQUENCE</scope>
    <source>
        <strain evidence="6">CECT 9275</strain>
    </source>
</reference>
<evidence type="ECO:0000256" key="2">
    <source>
        <dbReference type="PIRSR" id="PIRSR610972-1"/>
    </source>
</evidence>
<feature type="binding site" evidence="4">
    <location>
        <position position="171"/>
    </location>
    <ligand>
        <name>Mg(2+)</name>
        <dbReference type="ChEBI" id="CHEBI:18420"/>
    </ligand>
</feature>
<dbReference type="InterPro" id="IPR023214">
    <property type="entry name" value="HAD_sf"/>
</dbReference>
<organism evidence="6 7">
    <name type="scientific">Dyadobacter helix</name>
    <dbReference type="NCBI Taxonomy" id="2822344"/>
    <lineage>
        <taxon>Bacteria</taxon>
        <taxon>Pseudomonadati</taxon>
        <taxon>Bacteroidota</taxon>
        <taxon>Cytophagia</taxon>
        <taxon>Cytophagales</taxon>
        <taxon>Spirosomataceae</taxon>
        <taxon>Dyadobacter</taxon>
    </lineage>
</organism>
<comment type="caution">
    <text evidence="6">The sequence shown here is derived from an EMBL/GenBank/DDBJ whole genome shotgun (WGS) entry which is preliminary data.</text>
</comment>
<feature type="binding site" evidence="3">
    <location>
        <position position="26"/>
    </location>
    <ligand>
        <name>substrate</name>
    </ligand>
</feature>
<dbReference type="NCBIfam" id="TIGR01990">
    <property type="entry name" value="bPGM"/>
    <property type="match status" value="1"/>
</dbReference>
<dbReference type="GO" id="GO:0008801">
    <property type="term" value="F:beta-phosphoglucomutase activity"/>
    <property type="evidence" value="ECO:0007669"/>
    <property type="project" value="UniProtKB-EC"/>
</dbReference>
<feature type="binding site" evidence="4">
    <location>
        <position position="12"/>
    </location>
    <ligand>
        <name>Mg(2+)</name>
        <dbReference type="ChEBI" id="CHEBI:18420"/>
    </ligand>
</feature>
<dbReference type="RefSeq" id="WP_215239860.1">
    <property type="nucleotide sequence ID" value="NZ_CAJRAF010000002.1"/>
</dbReference>
<dbReference type="Gene3D" id="3.40.50.1000">
    <property type="entry name" value="HAD superfamily/HAD-like"/>
    <property type="match status" value="1"/>
</dbReference>
<dbReference type="AlphaFoldDB" id="A0A916JEC4"/>
<feature type="binding site" evidence="4">
    <location>
        <position position="10"/>
    </location>
    <ligand>
        <name>Mg(2+)</name>
        <dbReference type="ChEBI" id="CHEBI:18420"/>
    </ligand>
</feature>
<dbReference type="PANTHER" id="PTHR43481:SF4">
    <property type="entry name" value="GLYCEROL-1-PHOSPHATE PHOSPHOHYDROLASE 1-RELATED"/>
    <property type="match status" value="1"/>
</dbReference>
<feature type="binding site" evidence="3">
    <location>
        <position position="77"/>
    </location>
    <ligand>
        <name>substrate</name>
    </ligand>
</feature>
<feature type="binding site" evidence="3">
    <location>
        <begin position="10"/>
        <end position="12"/>
    </location>
    <ligand>
        <name>substrate</name>
    </ligand>
</feature>
<dbReference type="InterPro" id="IPR051806">
    <property type="entry name" value="HAD-like_SPP"/>
</dbReference>
<dbReference type="CDD" id="cd02598">
    <property type="entry name" value="HAD_BPGM"/>
    <property type="match status" value="1"/>
</dbReference>
<evidence type="ECO:0000313" key="7">
    <source>
        <dbReference type="Proteomes" id="UP000680038"/>
    </source>
</evidence>
<dbReference type="InterPro" id="IPR010976">
    <property type="entry name" value="B-phosphoglucomutase_hydrolase"/>
</dbReference>
<keyword evidence="7" id="KW-1185">Reference proteome</keyword>
<feature type="binding site" evidence="4">
    <location>
        <position position="170"/>
    </location>
    <ligand>
        <name>Mg(2+)</name>
        <dbReference type="ChEBI" id="CHEBI:18420"/>
    </ligand>
</feature>
<dbReference type="NCBIfam" id="TIGR01509">
    <property type="entry name" value="HAD-SF-IA-v3"/>
    <property type="match status" value="1"/>
</dbReference>
<feature type="binding site" evidence="3">
    <location>
        <begin position="115"/>
        <end position="119"/>
    </location>
    <ligand>
        <name>substrate</name>
    </ligand>
</feature>
<keyword evidence="4" id="KW-0460">Magnesium</keyword>
<keyword evidence="6" id="KW-0413">Isomerase</keyword>
<feature type="active site" description="Proton donor/acceptor" evidence="2">
    <location>
        <position position="12"/>
    </location>
</feature>
<feature type="binding site" evidence="3">
    <location>
        <position position="146"/>
    </location>
    <ligand>
        <name>substrate</name>
    </ligand>
</feature>
<evidence type="ECO:0000256" key="4">
    <source>
        <dbReference type="PIRSR" id="PIRSR610972-3"/>
    </source>
</evidence>
<evidence type="ECO:0000256" key="1">
    <source>
        <dbReference type="ARBA" id="ARBA00006171"/>
    </source>
</evidence>
<comment type="cofactor">
    <cofactor evidence="4">
        <name>Mg(2+)</name>
        <dbReference type="ChEBI" id="CHEBI:18420"/>
    </cofactor>
    <text evidence="4">Binds 2 magnesium ions per subunit.</text>
</comment>
<dbReference type="PANTHER" id="PTHR43481">
    <property type="entry name" value="FRUCTOSE-1-PHOSPHATE PHOSPHATASE"/>
    <property type="match status" value="1"/>
</dbReference>
<keyword evidence="4" id="KW-0479">Metal-binding</keyword>
<feature type="site" description="Important for catalytic activity and assists the phosphoryl transfer reaction to Asp8 by balancing charge and orienting the reacting groups" evidence="5">
    <location>
        <position position="115"/>
    </location>
</feature>
<dbReference type="SFLD" id="SFLDG01129">
    <property type="entry name" value="C1.5:_HAD__Beta-PGM__Phosphata"/>
    <property type="match status" value="1"/>
</dbReference>
<dbReference type="EMBL" id="CAJRAF010000002">
    <property type="protein sequence ID" value="CAG5004339.1"/>
    <property type="molecule type" value="Genomic_DNA"/>
</dbReference>
<gene>
    <name evidence="6" type="primary">yvdM</name>
    <name evidence="6" type="ORF">DYBT9275_03350</name>
</gene>
<comment type="similarity">
    <text evidence="1">Belongs to the HAD-like hydrolase superfamily. CbbY/CbbZ/Gph/YieH family.</text>
</comment>
<dbReference type="InterPro" id="IPR010972">
    <property type="entry name" value="Beta-PGM"/>
</dbReference>
<dbReference type="GO" id="GO:0005975">
    <property type="term" value="P:carbohydrate metabolic process"/>
    <property type="evidence" value="ECO:0007669"/>
    <property type="project" value="InterPro"/>
</dbReference>
<dbReference type="GO" id="GO:0000287">
    <property type="term" value="F:magnesium ion binding"/>
    <property type="evidence" value="ECO:0007669"/>
    <property type="project" value="InterPro"/>
</dbReference>
<feature type="site" description="Important for catalytic activity and assists the phosphoryl transfer reaction to Asp8 by balancing charge and orienting the reacting groups" evidence="5">
    <location>
        <position position="146"/>
    </location>
</feature>
<protein>
    <submittedName>
        <fullName evidence="6">Beta-phosphoglucomutase</fullName>
        <ecNumber evidence="6">5.4.2.6</ecNumber>
    </submittedName>
</protein>
<dbReference type="Proteomes" id="UP000680038">
    <property type="component" value="Unassembled WGS sequence"/>
</dbReference>
<feature type="active site" description="Proton donor/acceptor" evidence="2">
    <location>
        <position position="10"/>
    </location>
</feature>
<dbReference type="InterPro" id="IPR023198">
    <property type="entry name" value="PGP-like_dom2"/>
</dbReference>
<dbReference type="NCBIfam" id="TIGR02009">
    <property type="entry name" value="PGMB-YQAB-SF"/>
    <property type="match status" value="1"/>
</dbReference>
<feature type="binding site" evidence="3">
    <location>
        <position position="53"/>
    </location>
    <ligand>
        <name>substrate</name>
    </ligand>
</feature>
<accession>A0A916JEC4</accession>
<evidence type="ECO:0000256" key="5">
    <source>
        <dbReference type="PIRSR" id="PIRSR610972-4"/>
    </source>
</evidence>
<dbReference type="InterPro" id="IPR006439">
    <property type="entry name" value="HAD-SF_hydro_IA"/>
</dbReference>
<evidence type="ECO:0000313" key="6">
    <source>
        <dbReference type="EMBL" id="CAG5004339.1"/>
    </source>
</evidence>
<dbReference type="SUPFAM" id="SSF56784">
    <property type="entry name" value="HAD-like"/>
    <property type="match status" value="1"/>
</dbReference>
<dbReference type="GO" id="GO:0050308">
    <property type="term" value="F:sugar-phosphatase activity"/>
    <property type="evidence" value="ECO:0007669"/>
    <property type="project" value="TreeGrafter"/>
</dbReference>